<dbReference type="InterPro" id="IPR011604">
    <property type="entry name" value="PDDEXK-like_dom_sf"/>
</dbReference>
<evidence type="ECO:0000259" key="2">
    <source>
        <dbReference type="Pfam" id="PF09588"/>
    </source>
</evidence>
<gene>
    <name evidence="3" type="ORF">NEMVEDRAFT_v1g217276</name>
</gene>
<dbReference type="HOGENOM" id="CLU_548961_0_0_1"/>
<dbReference type="AlphaFoldDB" id="A7STK0"/>
<dbReference type="Gene3D" id="3.90.320.10">
    <property type="match status" value="1"/>
</dbReference>
<dbReference type="EMBL" id="DS469797">
    <property type="protein sequence ID" value="EDO32957.1"/>
    <property type="molecule type" value="Genomic_DNA"/>
</dbReference>
<dbReference type="PANTHER" id="PTHR46609">
    <property type="entry name" value="EXONUCLEASE, PHAGE-TYPE/RECB, C-TERMINAL DOMAIN-CONTAINING PROTEIN"/>
    <property type="match status" value="1"/>
</dbReference>
<dbReference type="InterPro" id="IPR019080">
    <property type="entry name" value="YqaJ_viral_recombinase"/>
</dbReference>
<proteinExistence type="predicted"/>
<feature type="region of interest" description="Disordered" evidence="1">
    <location>
        <begin position="321"/>
        <end position="410"/>
    </location>
</feature>
<sequence length="497" mass="55347">MTDKPFKNGRKYVESGFVHDMVDARNNDLFRSRSSHSGAVIHATSQPCKVSALGRCSHVVAVLLALDDYAKDHGCKTNVSCTSTDCSWNKGKKRTKNPQRLSLAKYPTKKKQEKISAIDFAPRPLEYRSVKKKNINNFVTNLQMVSSKTHESLFMWETQLKIEYNDYRLEDDEKALLVQQTDKKVIRTGFWVNPKFPFLGCSPDGLIDEDGLLEIKSLKIFKQHTIEEVVQGGSNALPKETLDRQCFTIDNGKCVLKTGHIYYYQIQMQLLVIEKRYCDFILYAHNGPVSIERVFIAPEVFTMRVPRDLLPFIMPSPSFHPQGPPGSPLPLPHSPPSQPSSPFIQPGSPLALPPSPPPLPLPSNPLPLPSSPLPLPSSSFIQPGSPLPPSGSPLTQPDIRPSGTQLRSHSNEEVEVANLLVNQSKIIQSGTAGLITIPWGGISSSGILLSNTCPLDNWLMIIQVLVKSGKLELENLRHVGDKYFWTFCSVLFMTGKR</sequence>
<reference evidence="3 4" key="1">
    <citation type="journal article" date="2007" name="Science">
        <title>Sea anemone genome reveals ancestral eumetazoan gene repertoire and genomic organization.</title>
        <authorList>
            <person name="Putnam N.H."/>
            <person name="Srivastava M."/>
            <person name="Hellsten U."/>
            <person name="Dirks B."/>
            <person name="Chapman J."/>
            <person name="Salamov A."/>
            <person name="Terry A."/>
            <person name="Shapiro H."/>
            <person name="Lindquist E."/>
            <person name="Kapitonov V.V."/>
            <person name="Jurka J."/>
            <person name="Genikhovich G."/>
            <person name="Grigoriev I.V."/>
            <person name="Lucas S.M."/>
            <person name="Steele R.E."/>
            <person name="Finnerty J.R."/>
            <person name="Technau U."/>
            <person name="Martindale M.Q."/>
            <person name="Rokhsar D.S."/>
        </authorList>
    </citation>
    <scope>NUCLEOTIDE SEQUENCE [LARGE SCALE GENOMIC DNA]</scope>
    <source>
        <strain evidence="4">CH2 X CH6</strain>
    </source>
</reference>
<evidence type="ECO:0000256" key="1">
    <source>
        <dbReference type="SAM" id="MobiDB-lite"/>
    </source>
</evidence>
<feature type="domain" description="YqaJ viral recombinase" evidence="2">
    <location>
        <begin position="174"/>
        <end position="272"/>
    </location>
</feature>
<evidence type="ECO:0000313" key="3">
    <source>
        <dbReference type="EMBL" id="EDO32957.1"/>
    </source>
</evidence>
<dbReference type="GO" id="GO:0006281">
    <property type="term" value="P:DNA repair"/>
    <property type="evidence" value="ECO:0007669"/>
    <property type="project" value="UniProtKB-ARBA"/>
</dbReference>
<dbReference type="InParanoid" id="A7STK0"/>
<organism evidence="3 4">
    <name type="scientific">Nematostella vectensis</name>
    <name type="common">Starlet sea anemone</name>
    <dbReference type="NCBI Taxonomy" id="45351"/>
    <lineage>
        <taxon>Eukaryota</taxon>
        <taxon>Metazoa</taxon>
        <taxon>Cnidaria</taxon>
        <taxon>Anthozoa</taxon>
        <taxon>Hexacorallia</taxon>
        <taxon>Actiniaria</taxon>
        <taxon>Edwardsiidae</taxon>
        <taxon>Nematostella</taxon>
    </lineage>
</organism>
<dbReference type="Pfam" id="PF09588">
    <property type="entry name" value="YqaJ"/>
    <property type="match status" value="1"/>
</dbReference>
<feature type="compositionally biased region" description="Low complexity" evidence="1">
    <location>
        <begin position="340"/>
        <end position="350"/>
    </location>
</feature>
<dbReference type="PANTHER" id="PTHR46609:SF8">
    <property type="entry name" value="YQAJ VIRAL RECOMBINASE DOMAIN-CONTAINING PROTEIN"/>
    <property type="match status" value="1"/>
</dbReference>
<dbReference type="PhylomeDB" id="A7STK0"/>
<protein>
    <recommendedName>
        <fullName evidence="2">YqaJ viral recombinase domain-containing protein</fullName>
    </recommendedName>
</protein>
<feature type="compositionally biased region" description="Pro residues" evidence="1">
    <location>
        <begin position="351"/>
        <end position="375"/>
    </location>
</feature>
<dbReference type="SUPFAM" id="SSF52980">
    <property type="entry name" value="Restriction endonuclease-like"/>
    <property type="match status" value="1"/>
</dbReference>
<feature type="compositionally biased region" description="Pro residues" evidence="1">
    <location>
        <begin position="322"/>
        <end position="339"/>
    </location>
</feature>
<name>A7STK0_NEMVE</name>
<dbReference type="Proteomes" id="UP000001593">
    <property type="component" value="Unassembled WGS sequence"/>
</dbReference>
<dbReference type="InterPro" id="IPR051703">
    <property type="entry name" value="NF-kappa-B_Signaling_Reg"/>
</dbReference>
<evidence type="ECO:0000313" key="4">
    <source>
        <dbReference type="Proteomes" id="UP000001593"/>
    </source>
</evidence>
<accession>A7STK0</accession>
<dbReference type="InterPro" id="IPR011335">
    <property type="entry name" value="Restrct_endonuc-II-like"/>
</dbReference>
<keyword evidence="4" id="KW-1185">Reference proteome</keyword>